<dbReference type="Proteomes" id="UP001221898">
    <property type="component" value="Unassembled WGS sequence"/>
</dbReference>
<comment type="caution">
    <text evidence="2">The sequence shown here is derived from an EMBL/GenBank/DDBJ whole genome shotgun (WGS) entry which is preliminary data.</text>
</comment>
<evidence type="ECO:0000256" key="1">
    <source>
        <dbReference type="SAM" id="MobiDB-lite"/>
    </source>
</evidence>
<feature type="compositionally biased region" description="Basic residues" evidence="1">
    <location>
        <begin position="224"/>
        <end position="236"/>
    </location>
</feature>
<dbReference type="AlphaFoldDB" id="A0AAD7SPJ7"/>
<protein>
    <submittedName>
        <fullName evidence="2">Uncharacterized protein</fullName>
    </submittedName>
</protein>
<feature type="region of interest" description="Disordered" evidence="1">
    <location>
        <begin position="37"/>
        <end position="76"/>
    </location>
</feature>
<feature type="region of interest" description="Disordered" evidence="1">
    <location>
        <begin position="201"/>
        <end position="263"/>
    </location>
</feature>
<organism evidence="2 3">
    <name type="scientific">Aldrovandia affinis</name>
    <dbReference type="NCBI Taxonomy" id="143900"/>
    <lineage>
        <taxon>Eukaryota</taxon>
        <taxon>Metazoa</taxon>
        <taxon>Chordata</taxon>
        <taxon>Craniata</taxon>
        <taxon>Vertebrata</taxon>
        <taxon>Euteleostomi</taxon>
        <taxon>Actinopterygii</taxon>
        <taxon>Neopterygii</taxon>
        <taxon>Teleostei</taxon>
        <taxon>Notacanthiformes</taxon>
        <taxon>Halosauridae</taxon>
        <taxon>Aldrovandia</taxon>
    </lineage>
</organism>
<reference evidence="2" key="1">
    <citation type="journal article" date="2023" name="Science">
        <title>Genome structures resolve the early diversification of teleost fishes.</title>
        <authorList>
            <person name="Parey E."/>
            <person name="Louis A."/>
            <person name="Montfort J."/>
            <person name="Bouchez O."/>
            <person name="Roques C."/>
            <person name="Iampietro C."/>
            <person name="Lluch J."/>
            <person name="Castinel A."/>
            <person name="Donnadieu C."/>
            <person name="Desvignes T."/>
            <person name="Floi Bucao C."/>
            <person name="Jouanno E."/>
            <person name="Wen M."/>
            <person name="Mejri S."/>
            <person name="Dirks R."/>
            <person name="Jansen H."/>
            <person name="Henkel C."/>
            <person name="Chen W.J."/>
            <person name="Zahm M."/>
            <person name="Cabau C."/>
            <person name="Klopp C."/>
            <person name="Thompson A.W."/>
            <person name="Robinson-Rechavi M."/>
            <person name="Braasch I."/>
            <person name="Lecointre G."/>
            <person name="Bobe J."/>
            <person name="Postlethwait J.H."/>
            <person name="Berthelot C."/>
            <person name="Roest Crollius H."/>
            <person name="Guiguen Y."/>
        </authorList>
    </citation>
    <scope>NUCLEOTIDE SEQUENCE</scope>
    <source>
        <strain evidence="2">NC1722</strain>
    </source>
</reference>
<evidence type="ECO:0000313" key="2">
    <source>
        <dbReference type="EMBL" id="KAJ8406253.1"/>
    </source>
</evidence>
<sequence>MRLLSKGVAVWGAGGPCPTATFLTPLPLFGERLGAGGWTPYGTEAQAPSPSPHNEGRRNEQPKAPSSPAQPRAPGWVTSAAAVRIDRSVKGSRGTAAVGKHEDPPVPLRFPLFGLQPCSLKRYLHMTADGLAPSVGSQATAVNAAASRRGRSLLEVSTAATFLPVRRHPRHSQRCCGGCCNSCAFEWAGLGRPEGGELKARHSLEHPLPPPPQNNEHQPDTHSTKPRLRTTHHHVTPSRPARERGQPDPCLKAAHSPPRAPPRRCRRMALVCQRSGRRPAPTARNNAHRSHISPIRGSRAQLKFSRSVRIVCTTAEHCAVWKREAITQDLSAVTGAVGTLDDGLRRDNKSTE</sequence>
<gene>
    <name evidence="2" type="ORF">AAFF_G00304840</name>
</gene>
<accession>A0AAD7SPJ7</accession>
<keyword evidence="3" id="KW-1185">Reference proteome</keyword>
<evidence type="ECO:0000313" key="3">
    <source>
        <dbReference type="Proteomes" id="UP001221898"/>
    </source>
</evidence>
<dbReference type="EMBL" id="JAINUG010000044">
    <property type="protein sequence ID" value="KAJ8406253.1"/>
    <property type="molecule type" value="Genomic_DNA"/>
</dbReference>
<name>A0AAD7SPJ7_9TELE</name>
<proteinExistence type="predicted"/>